<feature type="chain" id="PRO_5043945507" evidence="2">
    <location>
        <begin position="25"/>
        <end position="114"/>
    </location>
</feature>
<feature type="signal peptide" evidence="2">
    <location>
        <begin position="1"/>
        <end position="24"/>
    </location>
</feature>
<accession>A0AAW0FNC3</accession>
<reference evidence="3 4" key="1">
    <citation type="submission" date="2022-09" db="EMBL/GenBank/DDBJ databases">
        <authorList>
            <person name="Palmer J.M."/>
        </authorList>
    </citation>
    <scope>NUCLEOTIDE SEQUENCE [LARGE SCALE GENOMIC DNA]</scope>
    <source>
        <strain evidence="3 4">DSM 7382</strain>
    </source>
</reference>
<evidence type="ECO:0000313" key="4">
    <source>
        <dbReference type="Proteomes" id="UP001385951"/>
    </source>
</evidence>
<dbReference type="Proteomes" id="UP001385951">
    <property type="component" value="Unassembled WGS sequence"/>
</dbReference>
<evidence type="ECO:0000313" key="3">
    <source>
        <dbReference type="EMBL" id="KAK7680792.1"/>
    </source>
</evidence>
<evidence type="ECO:0000256" key="1">
    <source>
        <dbReference type="SAM" id="MobiDB-lite"/>
    </source>
</evidence>
<evidence type="ECO:0000256" key="2">
    <source>
        <dbReference type="SAM" id="SignalP"/>
    </source>
</evidence>
<comment type="caution">
    <text evidence="3">The sequence shown here is derived from an EMBL/GenBank/DDBJ whole genome shotgun (WGS) entry which is preliminary data.</text>
</comment>
<keyword evidence="4" id="KW-1185">Reference proteome</keyword>
<organism evidence="3 4">
    <name type="scientific">Cerrena zonata</name>
    <dbReference type="NCBI Taxonomy" id="2478898"/>
    <lineage>
        <taxon>Eukaryota</taxon>
        <taxon>Fungi</taxon>
        <taxon>Dikarya</taxon>
        <taxon>Basidiomycota</taxon>
        <taxon>Agaricomycotina</taxon>
        <taxon>Agaricomycetes</taxon>
        <taxon>Polyporales</taxon>
        <taxon>Cerrenaceae</taxon>
        <taxon>Cerrena</taxon>
    </lineage>
</organism>
<dbReference type="EMBL" id="JASBNA010000046">
    <property type="protein sequence ID" value="KAK7680792.1"/>
    <property type="molecule type" value="Genomic_DNA"/>
</dbReference>
<sequence length="114" mass="12185">MRIPMFPLFAVLTWATVDLYFVSALPTKYLQSPNEHYGRSPNNQLSLFNYKNIVNMFSGISGSIGLQIPTFASSNANQGGKDGASAGKDKPNGAGQSKSSEGVKGANPKDTKNK</sequence>
<protein>
    <submittedName>
        <fullName evidence="3">Uncharacterized protein</fullName>
    </submittedName>
</protein>
<keyword evidence="2" id="KW-0732">Signal</keyword>
<name>A0AAW0FNC3_9APHY</name>
<proteinExistence type="predicted"/>
<gene>
    <name evidence="3" type="ORF">QCA50_016100</name>
</gene>
<feature type="region of interest" description="Disordered" evidence="1">
    <location>
        <begin position="71"/>
        <end position="114"/>
    </location>
</feature>
<dbReference type="AlphaFoldDB" id="A0AAW0FNC3"/>